<evidence type="ECO:0000313" key="5">
    <source>
        <dbReference type="EMBL" id="KAJ2805542.1"/>
    </source>
</evidence>
<dbReference type="InterPro" id="IPR011993">
    <property type="entry name" value="PH-like_dom_sf"/>
</dbReference>
<keyword evidence="2" id="KW-0175">Coiled coil</keyword>
<dbReference type="InterPro" id="IPR046868">
    <property type="entry name" value="BAR_4"/>
</dbReference>
<feature type="region of interest" description="Disordered" evidence="3">
    <location>
        <begin position="558"/>
        <end position="881"/>
    </location>
</feature>
<feature type="compositionally biased region" description="Low complexity" evidence="3">
    <location>
        <begin position="687"/>
        <end position="725"/>
    </location>
</feature>
<feature type="coiled-coil region" evidence="2">
    <location>
        <begin position="226"/>
        <end position="316"/>
    </location>
</feature>
<dbReference type="Pfam" id="PF20399">
    <property type="entry name" value="PH_20"/>
    <property type="match status" value="1"/>
</dbReference>
<feature type="compositionally biased region" description="Polar residues" evidence="3">
    <location>
        <begin position="27"/>
        <end position="36"/>
    </location>
</feature>
<gene>
    <name evidence="5" type="ORF">H4R20_002049</name>
</gene>
<dbReference type="SUPFAM" id="SSF103657">
    <property type="entry name" value="BAR/IMD domain-like"/>
    <property type="match status" value="1"/>
</dbReference>
<feature type="compositionally biased region" description="Low complexity" evidence="3">
    <location>
        <begin position="570"/>
        <end position="590"/>
    </location>
</feature>
<dbReference type="SMART" id="SM00233">
    <property type="entry name" value="PH"/>
    <property type="match status" value="1"/>
</dbReference>
<dbReference type="Gene3D" id="2.30.29.30">
    <property type="entry name" value="Pleckstrin-homology domain (PH domain)/Phosphotyrosine-binding domain (PTB)"/>
    <property type="match status" value="1"/>
</dbReference>
<feature type="domain" description="PH" evidence="4">
    <location>
        <begin position="406"/>
        <end position="506"/>
    </location>
</feature>
<dbReference type="PANTHER" id="PTHR31941">
    <property type="entry name" value="CYTOSKELETAL SIGNALING PROTEIN SLM1"/>
    <property type="match status" value="1"/>
</dbReference>
<reference evidence="5" key="1">
    <citation type="submission" date="2022-07" db="EMBL/GenBank/DDBJ databases">
        <title>Phylogenomic reconstructions and comparative analyses of Kickxellomycotina fungi.</title>
        <authorList>
            <person name="Reynolds N.K."/>
            <person name="Stajich J.E."/>
            <person name="Barry K."/>
            <person name="Grigoriev I.V."/>
            <person name="Crous P."/>
            <person name="Smith M.E."/>
        </authorList>
    </citation>
    <scope>NUCLEOTIDE SEQUENCE</scope>
    <source>
        <strain evidence="5">NRRL 1565</strain>
    </source>
</reference>
<dbReference type="PROSITE" id="PS50003">
    <property type="entry name" value="PH_DOMAIN"/>
    <property type="match status" value="1"/>
</dbReference>
<feature type="compositionally biased region" description="Low complexity" evidence="3">
    <location>
        <begin position="819"/>
        <end position="842"/>
    </location>
</feature>
<feature type="compositionally biased region" description="Acidic residues" evidence="3">
    <location>
        <begin position="658"/>
        <end position="667"/>
    </location>
</feature>
<feature type="compositionally biased region" description="Polar residues" evidence="3">
    <location>
        <begin position="794"/>
        <end position="808"/>
    </location>
</feature>
<dbReference type="InterPro" id="IPR001849">
    <property type="entry name" value="PH_domain"/>
</dbReference>
<dbReference type="Gene3D" id="1.20.1270.60">
    <property type="entry name" value="Arfaptin homology (AH) domain/BAR domain"/>
    <property type="match status" value="1"/>
</dbReference>
<accession>A0A9W8HW76</accession>
<protein>
    <recommendedName>
        <fullName evidence="4">PH domain-containing protein</fullName>
    </recommendedName>
</protein>
<dbReference type="EMBL" id="JANBUO010000279">
    <property type="protein sequence ID" value="KAJ2805542.1"/>
    <property type="molecule type" value="Genomic_DNA"/>
</dbReference>
<feature type="compositionally biased region" description="Low complexity" evidence="3">
    <location>
        <begin position="616"/>
        <end position="625"/>
    </location>
</feature>
<dbReference type="Pfam" id="PF20400">
    <property type="entry name" value="BAR_4"/>
    <property type="match status" value="1"/>
</dbReference>
<evidence type="ECO:0000256" key="3">
    <source>
        <dbReference type="SAM" id="MobiDB-lite"/>
    </source>
</evidence>
<dbReference type="PANTHER" id="PTHR31941:SF1">
    <property type="entry name" value="CYTOSKELETAL SIGNALING PROTEIN SLM1"/>
    <property type="match status" value="1"/>
</dbReference>
<keyword evidence="6" id="KW-1185">Reference proteome</keyword>
<keyword evidence="1" id="KW-0597">Phosphoprotein</keyword>
<evidence type="ECO:0000256" key="2">
    <source>
        <dbReference type="SAM" id="Coils"/>
    </source>
</evidence>
<feature type="compositionally biased region" description="Pro residues" evidence="3">
    <location>
        <begin position="626"/>
        <end position="638"/>
    </location>
</feature>
<dbReference type="AlphaFoldDB" id="A0A9W8HW76"/>
<dbReference type="InterPro" id="IPR046869">
    <property type="entry name" value="SLM1/RGC1-like_PH"/>
</dbReference>
<feature type="compositionally biased region" description="Low complexity" evidence="3">
    <location>
        <begin position="106"/>
        <end position="122"/>
    </location>
</feature>
<comment type="caution">
    <text evidence="5">The sequence shown here is derived from an EMBL/GenBank/DDBJ whole genome shotgun (WGS) entry which is preliminary data.</text>
</comment>
<organism evidence="5 6">
    <name type="scientific">Coemansia guatemalensis</name>
    <dbReference type="NCBI Taxonomy" id="2761395"/>
    <lineage>
        <taxon>Eukaryota</taxon>
        <taxon>Fungi</taxon>
        <taxon>Fungi incertae sedis</taxon>
        <taxon>Zoopagomycota</taxon>
        <taxon>Kickxellomycotina</taxon>
        <taxon>Kickxellomycetes</taxon>
        <taxon>Kickxellales</taxon>
        <taxon>Kickxellaceae</taxon>
        <taxon>Coemansia</taxon>
    </lineage>
</organism>
<evidence type="ECO:0000256" key="1">
    <source>
        <dbReference type="ARBA" id="ARBA00022553"/>
    </source>
</evidence>
<sequence length="881" mass="92812">MGLSSTSRRFKTLRRKHERLPIGTIIDNANYSQPTANEPPPNAGHSSLGYGAPGYGPQDYSAPGYISPGHAVQDYPPRGYDTAGPNPQGYGSPGHVSRRGSGVQQPLSRSSSLSSSGPGLASVPSDINSRMAMTGSAAQGDLVVFRLNSWITLVKQYSSYLEAFAAAQKVAKKALEKSAEDFDVPLKGEHCFLGVERNGVQRMSAHLKDVHQMYSTHYARLVQNIETNALDQLESLRAEIKDSLKEYVDHLGPIYKRLRKQAKEAEVYKQKLVRAVEAYKKRHRGQDAWLIQQQVRRELTKQAELENALCKAMQAEHTRLFRWESTLTGRLRDIIASALMCERDSLQTTLGTIANGLWFLEKFDTATESQAFNHHCGSVFRTPLGLSGHSSLADYDYMYRDSEPTTVLLEGPLERERGVLKRFQHTYVVLTAQGYLHCYSDQNDLLERNPDASFHLPDCTVRPLDDMCMFVVSVSDKKLGRSKYAFRSGDPRSTDHWINAISSVAAPPKSPEPQEQQHVLGGTLRDSAAAMAAAAAAKDAPNTLPTAAGIPANELAERNAAEDAQSQERSPAANDAPSADKSPAADSANAENTAKSEEPAKSPEGGKQADAGKGNATPTARTLPAAAPPPAAAAPPPAAAAAVPAARKPTSPASGNNDSDDDSDDDSDMKSISSGESPVQPKKMSNAAAMEKARALAAAKSASASKDGAASAKRASTVSTKSSSTGEGGSKPPMSDKRPSQPSSDVEANRAKALAVARNAVAAKGGEAPNAARKSSASSKDGDNIVKALEAAGVNSSAPAKASGSNSAAPRAKTNAPVTGSGSASPGTGTTTANTSPASNGSKLEGGDSSKPNAAASAGPSKPNAAPVRMPSPDDIPPMKF</sequence>
<dbReference type="Proteomes" id="UP001140094">
    <property type="component" value="Unassembled WGS sequence"/>
</dbReference>
<feature type="compositionally biased region" description="Low complexity" evidence="3">
    <location>
        <begin position="751"/>
        <end position="764"/>
    </location>
</feature>
<dbReference type="InterPro" id="IPR027267">
    <property type="entry name" value="AH/BAR_dom_sf"/>
</dbReference>
<name>A0A9W8HW76_9FUNG</name>
<proteinExistence type="predicted"/>
<dbReference type="OrthoDB" id="5598057at2759"/>
<feature type="region of interest" description="Disordered" evidence="3">
    <location>
        <begin position="24"/>
        <end position="122"/>
    </location>
</feature>
<evidence type="ECO:0000313" key="6">
    <source>
        <dbReference type="Proteomes" id="UP001140094"/>
    </source>
</evidence>
<dbReference type="SUPFAM" id="SSF50729">
    <property type="entry name" value="PH domain-like"/>
    <property type="match status" value="1"/>
</dbReference>
<evidence type="ECO:0000259" key="4">
    <source>
        <dbReference type="PROSITE" id="PS50003"/>
    </source>
</evidence>